<dbReference type="RefSeq" id="WP_027698528.1">
    <property type="nucleotide sequence ID" value="NZ_DF820486.1"/>
</dbReference>
<dbReference type="GO" id="GO:0007059">
    <property type="term" value="P:chromosome segregation"/>
    <property type="evidence" value="ECO:0007669"/>
    <property type="project" value="UniProtKB-UniRule"/>
</dbReference>
<keyword evidence="3" id="KW-0963">Cytoplasm</keyword>
<dbReference type="PANTHER" id="PTHR33969:SF2">
    <property type="entry name" value="SEGREGATION AND CONDENSATION PROTEIN A"/>
    <property type="match status" value="1"/>
</dbReference>
<dbReference type="OrthoDB" id="9811016at2"/>
<comment type="function">
    <text evidence="3">Participates in chromosomal partition during cell division. May act via the formation of a condensin-like complex containing Smc and ScpB that pull DNA away from mid-cell into both cell halves.</text>
</comment>
<dbReference type="GO" id="GO:0005737">
    <property type="term" value="C:cytoplasm"/>
    <property type="evidence" value="ECO:0007669"/>
    <property type="project" value="UniProtKB-SubCell"/>
</dbReference>
<dbReference type="GO" id="GO:0051301">
    <property type="term" value="P:cell division"/>
    <property type="evidence" value="ECO:0007669"/>
    <property type="project" value="UniProtKB-KW"/>
</dbReference>
<reference evidence="5" key="1">
    <citation type="journal article" date="2014" name="Genome Announc.">
        <title>Draft genome sequence of Weissella oryzae SG25T, isolated from fermented rice grains.</title>
        <authorList>
            <person name="Tanizawa Y."/>
            <person name="Fujisawa T."/>
            <person name="Mochizuki T."/>
            <person name="Kaminuma E."/>
            <person name="Suzuki Y."/>
            <person name="Nakamura Y."/>
            <person name="Tohno M."/>
        </authorList>
    </citation>
    <scope>NUCLEOTIDE SEQUENCE [LARGE SCALE GENOMIC DNA]</scope>
    <source>
        <strain evidence="5">DSM 25784 / JCM 18191 / LMG 30913 / SG25</strain>
    </source>
</reference>
<keyword evidence="3" id="KW-0132">Cell division</keyword>
<proteinExistence type="inferred from homology"/>
<comment type="subcellular location">
    <subcellularLocation>
        <location evidence="3">Cytoplasm</location>
    </subcellularLocation>
    <text evidence="3">Associated with two foci at the outer edges of the nucleoid region in young cells, and at four foci within both cell halves in older cells.</text>
</comment>
<name>A0A069CSP3_WEIOS</name>
<dbReference type="PANTHER" id="PTHR33969">
    <property type="entry name" value="SEGREGATION AND CONDENSATION PROTEIN A"/>
    <property type="match status" value="1"/>
</dbReference>
<dbReference type="Proteomes" id="UP000030643">
    <property type="component" value="Unassembled WGS sequence"/>
</dbReference>
<accession>A0A069CSP3</accession>
<comment type="subunit">
    <text evidence="3">Component of a cohesin-like complex composed of ScpA, ScpB and the Smc homodimer, in which ScpA and ScpB bind to the head domain of Smc. The presence of the three proteins is required for the association of the complex with DNA.</text>
</comment>
<evidence type="ECO:0000256" key="1">
    <source>
        <dbReference type="ARBA" id="ARBA00022829"/>
    </source>
</evidence>
<dbReference type="GO" id="GO:0006260">
    <property type="term" value="P:DNA replication"/>
    <property type="evidence" value="ECO:0007669"/>
    <property type="project" value="UniProtKB-UniRule"/>
</dbReference>
<protein>
    <recommendedName>
        <fullName evidence="2 3">Segregation and condensation protein A</fullName>
    </recommendedName>
</protein>
<comment type="similarity">
    <text evidence="3">Belongs to the ScpA family.</text>
</comment>
<dbReference type="HAMAP" id="MF_01805">
    <property type="entry name" value="ScpA"/>
    <property type="match status" value="1"/>
</dbReference>
<evidence type="ECO:0000256" key="3">
    <source>
        <dbReference type="HAMAP-Rule" id="MF_01805"/>
    </source>
</evidence>
<evidence type="ECO:0000256" key="2">
    <source>
        <dbReference type="ARBA" id="ARBA00044777"/>
    </source>
</evidence>
<dbReference type="eggNOG" id="COG1354">
    <property type="taxonomic scope" value="Bacteria"/>
</dbReference>
<dbReference type="InterPro" id="IPR003768">
    <property type="entry name" value="ScpA"/>
</dbReference>
<dbReference type="AlphaFoldDB" id="A0A069CSP3"/>
<gene>
    <name evidence="3 4" type="primary">scpA</name>
    <name evidence="4" type="ORF">WOSG25_030130</name>
</gene>
<dbReference type="Pfam" id="PF02616">
    <property type="entry name" value="SMC_ScpA"/>
    <property type="match status" value="1"/>
</dbReference>
<evidence type="ECO:0000313" key="5">
    <source>
        <dbReference type="Proteomes" id="UP000030643"/>
    </source>
</evidence>
<evidence type="ECO:0000313" key="4">
    <source>
        <dbReference type="EMBL" id="GAK30417.1"/>
    </source>
</evidence>
<keyword evidence="5" id="KW-1185">Reference proteome</keyword>
<dbReference type="STRING" id="1329250.WOSG25_030130"/>
<organism evidence="4 5">
    <name type="scientific">Weissella oryzae (strain DSM 25784 / JCM 18191 / LMG 30913 / SG25)</name>
    <dbReference type="NCBI Taxonomy" id="1329250"/>
    <lineage>
        <taxon>Bacteria</taxon>
        <taxon>Bacillati</taxon>
        <taxon>Bacillota</taxon>
        <taxon>Bacilli</taxon>
        <taxon>Lactobacillales</taxon>
        <taxon>Lactobacillaceae</taxon>
        <taxon>Weissella</taxon>
    </lineage>
</organism>
<keyword evidence="1 3" id="KW-0159">Chromosome partition</keyword>
<dbReference type="Gene3D" id="6.10.250.2410">
    <property type="match status" value="1"/>
</dbReference>
<keyword evidence="3" id="KW-0131">Cell cycle</keyword>
<dbReference type="EMBL" id="DF820486">
    <property type="protein sequence ID" value="GAK30417.1"/>
    <property type="molecule type" value="Genomic_DNA"/>
</dbReference>
<sequence length="263" mass="30037">MAAAVTYHLGDFDGPLDLLLHLIKINEMDILDIPIVSITEQYLAFLHQAEQNDLDIAGEFLIMAATLMSIKARYLLPRPELELDLDNDLAEVDYEDDPREALIEQLLEYQRYQVAADELREREDARQLQFSRSPLTIPADIDSLPVAAGLELTDLQLAFSKMVQKRLKKQVQPRTMANETWSIRQQMVTVMAKLDQMSELTFDELFPAEVGNDLLVTTFLAMLDLVRHQHLFVQQISPYGVITLTKGTKPFLADENEETVFDE</sequence>